<accession>A0ABZ2LI52</accession>
<reference evidence="2" key="1">
    <citation type="submission" date="2021-12" db="EMBL/GenBank/DDBJ databases">
        <title>Discovery of the Pendulisporaceae a myxobacterial family with distinct sporulation behavior and unique specialized metabolism.</title>
        <authorList>
            <person name="Garcia R."/>
            <person name="Popoff A."/>
            <person name="Bader C.D."/>
            <person name="Loehr J."/>
            <person name="Walesch S."/>
            <person name="Walt C."/>
            <person name="Boldt J."/>
            <person name="Bunk B."/>
            <person name="Haeckl F.J.F.P.J."/>
            <person name="Gunesch A.P."/>
            <person name="Birkelbach J."/>
            <person name="Nuebel U."/>
            <person name="Pietschmann T."/>
            <person name="Bach T."/>
            <person name="Mueller R."/>
        </authorList>
    </citation>
    <scope>NUCLEOTIDE SEQUENCE</scope>
    <source>
        <strain evidence="2">MSr11367</strain>
    </source>
</reference>
<feature type="signal peptide" evidence="1">
    <location>
        <begin position="1"/>
        <end position="23"/>
    </location>
</feature>
<dbReference type="Proteomes" id="UP001374803">
    <property type="component" value="Chromosome"/>
</dbReference>
<dbReference type="EMBL" id="CP089983">
    <property type="protein sequence ID" value="WXB10627.1"/>
    <property type="molecule type" value="Genomic_DNA"/>
</dbReference>
<organism evidence="2 3">
    <name type="scientific">Pendulispora rubella</name>
    <dbReference type="NCBI Taxonomy" id="2741070"/>
    <lineage>
        <taxon>Bacteria</taxon>
        <taxon>Pseudomonadati</taxon>
        <taxon>Myxococcota</taxon>
        <taxon>Myxococcia</taxon>
        <taxon>Myxococcales</taxon>
        <taxon>Sorangiineae</taxon>
        <taxon>Pendulisporaceae</taxon>
        <taxon>Pendulispora</taxon>
    </lineage>
</organism>
<name>A0ABZ2LI52_9BACT</name>
<proteinExistence type="predicted"/>
<dbReference type="RefSeq" id="WP_394840302.1">
    <property type="nucleotide sequence ID" value="NZ_CP089929.1"/>
</dbReference>
<evidence type="ECO:0000313" key="3">
    <source>
        <dbReference type="Proteomes" id="UP001374803"/>
    </source>
</evidence>
<feature type="chain" id="PRO_5045506678" evidence="1">
    <location>
        <begin position="24"/>
        <end position="274"/>
    </location>
</feature>
<keyword evidence="1" id="KW-0732">Signal</keyword>
<keyword evidence="3" id="KW-1185">Reference proteome</keyword>
<evidence type="ECO:0000256" key="1">
    <source>
        <dbReference type="SAM" id="SignalP"/>
    </source>
</evidence>
<evidence type="ECO:0000313" key="2">
    <source>
        <dbReference type="EMBL" id="WXB10627.1"/>
    </source>
</evidence>
<protein>
    <submittedName>
        <fullName evidence="2">Uncharacterized protein</fullName>
    </submittedName>
</protein>
<sequence>MKHIWKIFVGALATVTSSSPANADSGNLLQCVDDGVVLQQCKLLDKTLATVLADANVPFETDYLVNYDFSCSGHPSNLHLRAGNSDQQLVQGGPGSFVLTSKSDVQTYDPDPARTSHLTFRRGCALVVKDITPLPSSNTIQIWNTEARGQARILDLASQLYVLSKDFVNIATFNLEQLDVVIDATAKKRDAETDPIKKRHWRALYDSLVAMQERQPIPVPKAEFEQYLSELAGRARTDLLTERDKGVAIVQRFEKWQLVVEQTLRDVLASLPAV</sequence>
<gene>
    <name evidence="2" type="ORF">LVJ94_25795</name>
</gene>